<dbReference type="eggNOG" id="ENOG502SFFM">
    <property type="taxonomic scope" value="Eukaryota"/>
</dbReference>
<sequence>MAYLLGPLDMVLLTTLVRIVGLSGRAFSADPSDGGAEGAEADAPRAATASSDVSYGVNGNPVMAPSSPSSTHEATAQSSPAGASFGRRDPDPASPSSSFSQYEGSEQASRDDEEMATLTLPTRPFAVPNPYATPSHKQPNPIRAERRPTPEPTRPTLEQIRRSESNRLAALHRRRTLATPEPTRPTPDQSRRMESNRLAALHRRRTLVAQRRLASGSDPAPASSSSSFSQYEDSEPASR</sequence>
<feature type="signal peptide" evidence="2">
    <location>
        <begin position="1"/>
        <end position="28"/>
    </location>
</feature>
<keyword evidence="2" id="KW-0732">Signal</keyword>
<feature type="non-terminal residue" evidence="3">
    <location>
        <position position="239"/>
    </location>
</feature>
<evidence type="ECO:0008006" key="5">
    <source>
        <dbReference type="Google" id="ProtNLM"/>
    </source>
</evidence>
<accession>K0S117</accession>
<keyword evidence="4" id="KW-1185">Reference proteome</keyword>
<dbReference type="AlphaFoldDB" id="K0S117"/>
<evidence type="ECO:0000256" key="2">
    <source>
        <dbReference type="SAM" id="SignalP"/>
    </source>
</evidence>
<dbReference type="Proteomes" id="UP000266841">
    <property type="component" value="Unassembled WGS sequence"/>
</dbReference>
<organism evidence="3 4">
    <name type="scientific">Thalassiosira oceanica</name>
    <name type="common">Marine diatom</name>
    <dbReference type="NCBI Taxonomy" id="159749"/>
    <lineage>
        <taxon>Eukaryota</taxon>
        <taxon>Sar</taxon>
        <taxon>Stramenopiles</taxon>
        <taxon>Ochrophyta</taxon>
        <taxon>Bacillariophyta</taxon>
        <taxon>Coscinodiscophyceae</taxon>
        <taxon>Thalassiosirophycidae</taxon>
        <taxon>Thalassiosirales</taxon>
        <taxon>Thalassiosiraceae</taxon>
        <taxon>Thalassiosira</taxon>
    </lineage>
</organism>
<evidence type="ECO:0000313" key="3">
    <source>
        <dbReference type="EMBL" id="EJK54741.1"/>
    </source>
</evidence>
<reference evidence="3 4" key="1">
    <citation type="journal article" date="2012" name="Genome Biol.">
        <title>Genome and low-iron response of an oceanic diatom adapted to chronic iron limitation.</title>
        <authorList>
            <person name="Lommer M."/>
            <person name="Specht M."/>
            <person name="Roy A.S."/>
            <person name="Kraemer L."/>
            <person name="Andreson R."/>
            <person name="Gutowska M.A."/>
            <person name="Wolf J."/>
            <person name="Bergner S.V."/>
            <person name="Schilhabel M.B."/>
            <person name="Klostermeier U.C."/>
            <person name="Beiko R.G."/>
            <person name="Rosenstiel P."/>
            <person name="Hippler M."/>
            <person name="Laroche J."/>
        </authorList>
    </citation>
    <scope>NUCLEOTIDE SEQUENCE [LARGE SCALE GENOMIC DNA]</scope>
    <source>
        <strain evidence="3 4">CCMP1005</strain>
    </source>
</reference>
<feature type="compositionally biased region" description="Low complexity" evidence="1">
    <location>
        <begin position="214"/>
        <end position="229"/>
    </location>
</feature>
<evidence type="ECO:0000313" key="4">
    <source>
        <dbReference type="Proteomes" id="UP000266841"/>
    </source>
</evidence>
<protein>
    <recommendedName>
        <fullName evidence="5">BZIP domain-containing protein</fullName>
    </recommendedName>
</protein>
<comment type="caution">
    <text evidence="3">The sequence shown here is derived from an EMBL/GenBank/DDBJ whole genome shotgun (WGS) entry which is preliminary data.</text>
</comment>
<dbReference type="EMBL" id="AGNL01035352">
    <property type="protein sequence ID" value="EJK54741.1"/>
    <property type="molecule type" value="Genomic_DNA"/>
</dbReference>
<feature type="chain" id="PRO_5003836743" description="BZIP domain-containing protein" evidence="2">
    <location>
        <begin position="29"/>
        <end position="239"/>
    </location>
</feature>
<feature type="region of interest" description="Disordered" evidence="1">
    <location>
        <begin position="26"/>
        <end position="239"/>
    </location>
</feature>
<proteinExistence type="predicted"/>
<name>K0S117_THAOC</name>
<gene>
    <name evidence="3" type="ORF">THAOC_25604</name>
</gene>
<feature type="compositionally biased region" description="Polar residues" evidence="1">
    <location>
        <begin position="66"/>
        <end position="81"/>
    </location>
</feature>
<evidence type="ECO:0000256" key="1">
    <source>
        <dbReference type="SAM" id="MobiDB-lite"/>
    </source>
</evidence>